<keyword evidence="1" id="KW-1133">Transmembrane helix</keyword>
<feature type="transmembrane region" description="Helical" evidence="1">
    <location>
        <begin position="24"/>
        <end position="40"/>
    </location>
</feature>
<feature type="transmembrane region" description="Helical" evidence="1">
    <location>
        <begin position="175"/>
        <end position="196"/>
    </location>
</feature>
<keyword evidence="1" id="KW-0812">Transmembrane</keyword>
<name>A0A2T2WLB7_9FIRM</name>
<dbReference type="AlphaFoldDB" id="A0A2T2WLB7"/>
<sequence length="198" mass="22271">MIAVQEVQTAAKAQMEPLIPYKRLTWWVLALPALLVVALITRRFYLLLLCHVMGGCLWTGADIFLGFILGPVWRHLEPGQRIAVQRRLVPNTFLYMPVLAITTGTAGWYVAHHDGFATIHSAIFPWIVAAGAVTLILTVVGLGLLLPTNLRMLNELRKPNPNPDLLRRWTFRTRWLALVQGLFQIVIMLVMAYLAIAP</sequence>
<comment type="caution">
    <text evidence="2">The sequence shown here is derived from an EMBL/GenBank/DDBJ whole genome shotgun (WGS) entry which is preliminary data.</text>
</comment>
<feature type="transmembrane region" description="Helical" evidence="1">
    <location>
        <begin position="123"/>
        <end position="146"/>
    </location>
</feature>
<evidence type="ECO:0000313" key="2">
    <source>
        <dbReference type="EMBL" id="PSR23031.1"/>
    </source>
</evidence>
<dbReference type="Proteomes" id="UP000241848">
    <property type="component" value="Unassembled WGS sequence"/>
</dbReference>
<proteinExistence type="predicted"/>
<evidence type="ECO:0000256" key="1">
    <source>
        <dbReference type="SAM" id="Phobius"/>
    </source>
</evidence>
<feature type="transmembrane region" description="Helical" evidence="1">
    <location>
        <begin position="46"/>
        <end position="72"/>
    </location>
</feature>
<evidence type="ECO:0000313" key="3">
    <source>
        <dbReference type="Proteomes" id="UP000241848"/>
    </source>
</evidence>
<evidence type="ECO:0008006" key="4">
    <source>
        <dbReference type="Google" id="ProtNLM"/>
    </source>
</evidence>
<reference evidence="2 3" key="1">
    <citation type="journal article" date="2014" name="BMC Genomics">
        <title>Comparison of environmental and isolate Sulfobacillus genomes reveals diverse carbon, sulfur, nitrogen, and hydrogen metabolisms.</title>
        <authorList>
            <person name="Justice N.B."/>
            <person name="Norman A."/>
            <person name="Brown C.T."/>
            <person name="Singh A."/>
            <person name="Thomas B.C."/>
            <person name="Banfield J.F."/>
        </authorList>
    </citation>
    <scope>NUCLEOTIDE SEQUENCE [LARGE SCALE GENOMIC DNA]</scope>
    <source>
        <strain evidence="2">AMDSBA3</strain>
    </source>
</reference>
<feature type="transmembrane region" description="Helical" evidence="1">
    <location>
        <begin position="93"/>
        <end position="111"/>
    </location>
</feature>
<organism evidence="2 3">
    <name type="scientific">Sulfobacillus acidophilus</name>
    <dbReference type="NCBI Taxonomy" id="53633"/>
    <lineage>
        <taxon>Bacteria</taxon>
        <taxon>Bacillati</taxon>
        <taxon>Bacillota</taxon>
        <taxon>Clostridia</taxon>
        <taxon>Eubacteriales</taxon>
        <taxon>Clostridiales Family XVII. Incertae Sedis</taxon>
        <taxon>Sulfobacillus</taxon>
    </lineage>
</organism>
<accession>A0A2T2WLB7</accession>
<gene>
    <name evidence="2" type="ORF">C7B45_04445</name>
</gene>
<keyword evidence="1" id="KW-0472">Membrane</keyword>
<dbReference type="EMBL" id="PXYV01000009">
    <property type="protein sequence ID" value="PSR23031.1"/>
    <property type="molecule type" value="Genomic_DNA"/>
</dbReference>
<protein>
    <recommendedName>
        <fullName evidence="4">DUF1772 domain-containing protein</fullName>
    </recommendedName>
</protein>